<dbReference type="PANTHER" id="PTHR21198">
    <property type="entry name" value="GLUTAMATE RACEMASE"/>
    <property type="match status" value="1"/>
</dbReference>
<proteinExistence type="predicted"/>
<dbReference type="EMBL" id="MK870090">
    <property type="protein sequence ID" value="QCQ67876.1"/>
    <property type="molecule type" value="Genomic_DNA"/>
</dbReference>
<dbReference type="PANTHER" id="PTHR21198:SF7">
    <property type="entry name" value="ASPARTATE-GLUTAMATE RACEMASE FAMILY"/>
    <property type="match status" value="1"/>
</dbReference>
<dbReference type="Pfam" id="PF01177">
    <property type="entry name" value="Asp_Glu_race"/>
    <property type="match status" value="1"/>
</dbReference>
<organism evidence="2">
    <name type="scientific">Phormidium sp. LP904c</name>
    <dbReference type="NCBI Taxonomy" id="2579162"/>
    <lineage>
        <taxon>Bacteria</taxon>
        <taxon>Bacillati</taxon>
        <taxon>Cyanobacteriota</taxon>
        <taxon>Cyanophyceae</taxon>
        <taxon>Oscillatoriophycideae</taxon>
        <taxon>Oscillatoriales</taxon>
        <taxon>Oscillatoriaceae</taxon>
        <taxon>Phormidium</taxon>
    </lineage>
</organism>
<evidence type="ECO:0000256" key="1">
    <source>
        <dbReference type="ARBA" id="ARBA00023235"/>
    </source>
</evidence>
<dbReference type="SUPFAM" id="SSF53681">
    <property type="entry name" value="Aspartate/glutamate racemase"/>
    <property type="match status" value="2"/>
</dbReference>
<dbReference type="InterPro" id="IPR001920">
    <property type="entry name" value="Asp/Glu_race"/>
</dbReference>
<evidence type="ECO:0000313" key="2">
    <source>
        <dbReference type="EMBL" id="QCQ67876.1"/>
    </source>
</evidence>
<gene>
    <name evidence="2" type="primary">mcyF</name>
</gene>
<sequence length="238" mass="26966">MNTQLPILGVLGGMGPVVTVEFLKSIYEYNPFIDKEQEAPNVIVFSLPSAPDRTASIDSGNEREFINFIQKNLEHLNKLVDCIVIGCCTAHYVLPQIPEHLTDKLISLIKIADQELQQHDESALLLASTGTYQKKLFHEGCIASDRIISLTEKDQNLIHQMIYKVLKRGENPLTILTDIEELLNKYNTRSYISGCTEFHLLTKFLQLKGIDYIKAIDPLTTIARNYSQLVEKNFATQK</sequence>
<dbReference type="Gene3D" id="3.40.50.1860">
    <property type="match status" value="2"/>
</dbReference>
<reference evidence="2" key="1">
    <citation type="journal article" date="2019" name="Mar. Drugs">
        <title>The Biosynthesis of Rare Homo-Amino Acid Containing Variants of Microcystin by a Benthic Cyanobacterium.</title>
        <authorList>
            <person name="Shishido T.K."/>
            <person name="Jokela J."/>
            <person name="Humisto A."/>
            <person name="Suurnakki S."/>
            <person name="Wahlsten M."/>
            <person name="Alvarenga D.O."/>
            <person name="Sivonen K."/>
            <person name="Fewer D.P."/>
        </authorList>
    </citation>
    <scope>NUCLEOTIDE SEQUENCE</scope>
    <source>
        <strain evidence="2">LP904c</strain>
    </source>
</reference>
<dbReference type="AlphaFoldDB" id="A0A4P8NLI0"/>
<dbReference type="GO" id="GO:0047661">
    <property type="term" value="F:amino-acid racemase activity"/>
    <property type="evidence" value="ECO:0007669"/>
    <property type="project" value="InterPro"/>
</dbReference>
<protein>
    <submittedName>
        <fullName evidence="2">Amino acid racemase</fullName>
    </submittedName>
</protein>
<name>A0A4P8NLI0_9CYAN</name>
<keyword evidence="1" id="KW-0413">Isomerase</keyword>
<dbReference type="InterPro" id="IPR015942">
    <property type="entry name" value="Asp/Glu/hydantoin_racemase"/>
</dbReference>
<accession>A0A4P8NLI0</accession>